<protein>
    <submittedName>
        <fullName evidence="1">Uncharacterized protein</fullName>
    </submittedName>
</protein>
<accession>A0ABS0D3H0</accession>
<keyword evidence="2" id="KW-1185">Reference proteome</keyword>
<proteinExistence type="predicted"/>
<dbReference type="Proteomes" id="UP000707731">
    <property type="component" value="Unassembled WGS sequence"/>
</dbReference>
<gene>
    <name evidence="1" type="ORF">IU449_00495</name>
</gene>
<evidence type="ECO:0000313" key="1">
    <source>
        <dbReference type="EMBL" id="MBF6353040.1"/>
    </source>
</evidence>
<name>A0ABS0D3H0_9NOCA</name>
<dbReference type="EMBL" id="JADLQN010000001">
    <property type="protein sequence ID" value="MBF6353040.1"/>
    <property type="molecule type" value="Genomic_DNA"/>
</dbReference>
<sequence>MQHIAIPDERQVFITETDAVVGGTDVESRGGQLLDAGDRIELPSPASVAGEVFWIVPPLPSRRWLPT</sequence>
<comment type="caution">
    <text evidence="1">The sequence shown here is derived from an EMBL/GenBank/DDBJ whole genome shotgun (WGS) entry which is preliminary data.</text>
</comment>
<evidence type="ECO:0000313" key="2">
    <source>
        <dbReference type="Proteomes" id="UP000707731"/>
    </source>
</evidence>
<organism evidence="1 2">
    <name type="scientific">Nocardia higoensis</name>
    <dbReference type="NCBI Taxonomy" id="228599"/>
    <lineage>
        <taxon>Bacteria</taxon>
        <taxon>Bacillati</taxon>
        <taxon>Actinomycetota</taxon>
        <taxon>Actinomycetes</taxon>
        <taxon>Mycobacteriales</taxon>
        <taxon>Nocardiaceae</taxon>
        <taxon>Nocardia</taxon>
    </lineage>
</organism>
<dbReference type="RefSeq" id="WP_195000006.1">
    <property type="nucleotide sequence ID" value="NZ_JADLQN010000001.1"/>
</dbReference>
<reference evidence="1 2" key="1">
    <citation type="submission" date="2020-10" db="EMBL/GenBank/DDBJ databases">
        <title>Identification of Nocardia species via Next-generation sequencing and recognition of intraspecies genetic diversity.</title>
        <authorList>
            <person name="Li P."/>
            <person name="Li P."/>
            <person name="Lu B."/>
        </authorList>
    </citation>
    <scope>NUCLEOTIDE SEQUENCE [LARGE SCALE GENOMIC DNA]</scope>
    <source>
        <strain evidence="1 2">BJ06-0143</strain>
    </source>
</reference>